<name>A0ABT0LI31_9GAMM</name>
<feature type="signal peptide" evidence="2">
    <location>
        <begin position="1"/>
        <end position="22"/>
    </location>
</feature>
<comment type="caution">
    <text evidence="4">The sequence shown here is derived from an EMBL/GenBank/DDBJ whole genome shotgun (WGS) entry which is preliminary data.</text>
</comment>
<keyword evidence="1" id="KW-0472">Membrane</keyword>
<keyword evidence="1" id="KW-0812">Transmembrane</keyword>
<feature type="transmembrane region" description="Helical" evidence="1">
    <location>
        <begin position="406"/>
        <end position="428"/>
    </location>
</feature>
<feature type="chain" id="PRO_5046820293" evidence="2">
    <location>
        <begin position="23"/>
        <end position="544"/>
    </location>
</feature>
<protein>
    <submittedName>
        <fullName evidence="4">BatD family protein</fullName>
    </submittedName>
</protein>
<evidence type="ECO:0000259" key="3">
    <source>
        <dbReference type="Pfam" id="PF25607"/>
    </source>
</evidence>
<accession>A0ABT0LI31</accession>
<dbReference type="RefSeq" id="WP_248942776.1">
    <property type="nucleotide sequence ID" value="NZ_JAKIKS010000150.1"/>
</dbReference>
<keyword evidence="1" id="KW-1133">Transmembrane helix</keyword>
<feature type="domain" description="DUF7939" evidence="3">
    <location>
        <begin position="455"/>
        <end position="529"/>
    </location>
</feature>
<gene>
    <name evidence="4" type="ORF">L2764_23555</name>
</gene>
<dbReference type="Pfam" id="PF25607">
    <property type="entry name" value="DUF7939"/>
    <property type="match status" value="1"/>
</dbReference>
<evidence type="ECO:0000256" key="2">
    <source>
        <dbReference type="SAM" id="SignalP"/>
    </source>
</evidence>
<dbReference type="EMBL" id="JAKIKS010000150">
    <property type="protein sequence ID" value="MCL1127367.1"/>
    <property type="molecule type" value="Genomic_DNA"/>
</dbReference>
<dbReference type="Pfam" id="PF13584">
    <property type="entry name" value="BatD"/>
    <property type="match status" value="1"/>
</dbReference>
<evidence type="ECO:0000313" key="4">
    <source>
        <dbReference type="EMBL" id="MCL1127367.1"/>
    </source>
</evidence>
<reference evidence="4 5" key="1">
    <citation type="submission" date="2022-01" db="EMBL/GenBank/DDBJ databases">
        <title>Whole genome-based taxonomy of the Shewanellaceae.</title>
        <authorList>
            <person name="Martin-Rodriguez A.J."/>
        </authorList>
    </citation>
    <scope>NUCLEOTIDE SEQUENCE [LARGE SCALE GENOMIC DNA]</scope>
    <source>
        <strain evidence="4 5">DSM 17177</strain>
    </source>
</reference>
<evidence type="ECO:0000256" key="1">
    <source>
        <dbReference type="SAM" id="Phobius"/>
    </source>
</evidence>
<dbReference type="Proteomes" id="UP001203423">
    <property type="component" value="Unassembled WGS sequence"/>
</dbReference>
<dbReference type="InterPro" id="IPR057699">
    <property type="entry name" value="DUF7939"/>
</dbReference>
<keyword evidence="2" id="KW-0732">Signal</keyword>
<sequence length="544" mass="60541">MVKRSLLLIILLGLIAAFPARAITSLQASVDKNIVNAGESLMLTITADDSLDTQALDTSALKNDFTIQRPRTSHSTRMVNFTTTKETQWQVLLLPKRQGHIIIPAFSINGVSSAPIKMTVKPRGSMPKQAQNVYIEAHLSTQHAYVEQLINYKVKLFLAAELQRGILNEPIVSDAEVKQLGEDKDTTEIINGRRYRVIERNYAIIADKPGKLTIQGASFNGDITVQSQRSNSLFGFTDSRPVQTQAANVELTIKDKPASYHGHWFVADLVLLNEDWPKDAQYQVGTPITRTVTLTAVNTDESRLPDLNFDTPSTLKSYPEKAQRENRIRDNKTLAILSQTTAIIPTKAGTYTLPALDVPWWNPHLKKQEIATLPARSITVKAAEQADIPVTQPPQVSVSVSATPSYWMWIALTFATLWIITLIAYGLLWRKQSQSQPKTTSQLPMPKAHAQSNVSLKQACKMHDPSQVLLSLQQHFSDHYQKSMTLDKIAQLSPDLASSIAALQRGAFSQTSSHIDYDRILHAVRQLNGKQNQKKKSSLSDLNP</sequence>
<keyword evidence="5" id="KW-1185">Reference proteome</keyword>
<proteinExistence type="predicted"/>
<evidence type="ECO:0000313" key="5">
    <source>
        <dbReference type="Proteomes" id="UP001203423"/>
    </source>
</evidence>
<dbReference type="PANTHER" id="PTHR40940:SF1">
    <property type="entry name" value="PROTEIN BATD"/>
    <property type="match status" value="1"/>
</dbReference>
<dbReference type="InterPro" id="IPR025738">
    <property type="entry name" value="BatD"/>
</dbReference>
<organism evidence="4 5">
    <name type="scientific">Shewanella surugensis</name>
    <dbReference type="NCBI Taxonomy" id="212020"/>
    <lineage>
        <taxon>Bacteria</taxon>
        <taxon>Pseudomonadati</taxon>
        <taxon>Pseudomonadota</taxon>
        <taxon>Gammaproteobacteria</taxon>
        <taxon>Alteromonadales</taxon>
        <taxon>Shewanellaceae</taxon>
        <taxon>Shewanella</taxon>
    </lineage>
</organism>
<dbReference type="PANTHER" id="PTHR40940">
    <property type="entry name" value="PROTEIN BATD-RELATED"/>
    <property type="match status" value="1"/>
</dbReference>